<organism evidence="2 3">
    <name type="scientific">Papilio machaon</name>
    <name type="common">Old World swallowtail butterfly</name>
    <dbReference type="NCBI Taxonomy" id="76193"/>
    <lineage>
        <taxon>Eukaryota</taxon>
        <taxon>Metazoa</taxon>
        <taxon>Ecdysozoa</taxon>
        <taxon>Arthropoda</taxon>
        <taxon>Hexapoda</taxon>
        <taxon>Insecta</taxon>
        <taxon>Pterygota</taxon>
        <taxon>Neoptera</taxon>
        <taxon>Endopterygota</taxon>
        <taxon>Lepidoptera</taxon>
        <taxon>Glossata</taxon>
        <taxon>Ditrysia</taxon>
        <taxon>Papilionoidea</taxon>
        <taxon>Papilionidae</taxon>
        <taxon>Papilioninae</taxon>
        <taxon>Papilio</taxon>
    </lineage>
</organism>
<evidence type="ECO:0000313" key="2">
    <source>
        <dbReference type="EMBL" id="KPJ14703.1"/>
    </source>
</evidence>
<dbReference type="InParanoid" id="A0A194RA36"/>
<protein>
    <submittedName>
        <fullName evidence="2">Uncharacterized protein</fullName>
    </submittedName>
</protein>
<dbReference type="EMBL" id="KQ460436">
    <property type="protein sequence ID" value="KPJ14703.1"/>
    <property type="molecule type" value="Genomic_DNA"/>
</dbReference>
<dbReference type="AlphaFoldDB" id="A0A194RA36"/>
<keyword evidence="1" id="KW-1133">Transmembrane helix</keyword>
<evidence type="ECO:0000256" key="1">
    <source>
        <dbReference type="SAM" id="Phobius"/>
    </source>
</evidence>
<keyword evidence="1" id="KW-0472">Membrane</keyword>
<keyword evidence="3" id="KW-1185">Reference proteome</keyword>
<gene>
    <name evidence="2" type="ORF">RR48_06877</name>
</gene>
<name>A0A194RA36_PAPMA</name>
<dbReference type="Proteomes" id="UP000053240">
    <property type="component" value="Unassembled WGS sequence"/>
</dbReference>
<proteinExistence type="predicted"/>
<accession>A0A194RA36</accession>
<reference evidence="2 3" key="1">
    <citation type="journal article" date="2015" name="Nat. Commun.">
        <title>Outbred genome sequencing and CRISPR/Cas9 gene editing in butterflies.</title>
        <authorList>
            <person name="Li X."/>
            <person name="Fan D."/>
            <person name="Zhang W."/>
            <person name="Liu G."/>
            <person name="Zhang L."/>
            <person name="Zhao L."/>
            <person name="Fang X."/>
            <person name="Chen L."/>
            <person name="Dong Y."/>
            <person name="Chen Y."/>
            <person name="Ding Y."/>
            <person name="Zhao R."/>
            <person name="Feng M."/>
            <person name="Zhu Y."/>
            <person name="Feng Y."/>
            <person name="Jiang X."/>
            <person name="Zhu D."/>
            <person name="Xiang H."/>
            <person name="Feng X."/>
            <person name="Li S."/>
            <person name="Wang J."/>
            <person name="Zhang G."/>
            <person name="Kronforst M.R."/>
            <person name="Wang W."/>
        </authorList>
    </citation>
    <scope>NUCLEOTIDE SEQUENCE [LARGE SCALE GENOMIC DNA]</scope>
    <source>
        <strain evidence="2">Ya'a_city_454_Pm</strain>
        <tissue evidence="2">Whole body</tissue>
    </source>
</reference>
<sequence length="112" mass="12939">MSKETGAKAIKCCDSDGAARRCTPYPYKSHYLKTIYKLKLQIWCYDRMEFYLVIGLAVLLYSFIAFLLNLKVCGPQGEKCQCEECEELYQKTKKTKTVPTLSFRVDTIKEEA</sequence>
<keyword evidence="1" id="KW-0812">Transmembrane</keyword>
<evidence type="ECO:0000313" key="3">
    <source>
        <dbReference type="Proteomes" id="UP000053240"/>
    </source>
</evidence>
<feature type="transmembrane region" description="Helical" evidence="1">
    <location>
        <begin position="50"/>
        <end position="70"/>
    </location>
</feature>